<dbReference type="InterPro" id="IPR008978">
    <property type="entry name" value="HSP20-like_chaperone"/>
</dbReference>
<reference evidence="4 5" key="1">
    <citation type="submission" date="2021-03" db="EMBL/GenBank/DDBJ databases">
        <title>Fibrella sp. HMF5405 genome sequencing and assembly.</title>
        <authorList>
            <person name="Kang H."/>
            <person name="Kim H."/>
            <person name="Bae S."/>
            <person name="Joh K."/>
        </authorList>
    </citation>
    <scope>NUCLEOTIDE SEQUENCE [LARGE SCALE GENOMIC DNA]</scope>
    <source>
        <strain evidence="4 5">HMF5405</strain>
    </source>
</reference>
<accession>A0ABS3JDK3</accession>
<evidence type="ECO:0000313" key="4">
    <source>
        <dbReference type="EMBL" id="MBO0948081.1"/>
    </source>
</evidence>
<dbReference type="Gene3D" id="2.60.40.790">
    <property type="match status" value="1"/>
</dbReference>
<dbReference type="EMBL" id="JAFMYW010000001">
    <property type="protein sequence ID" value="MBO0948081.1"/>
    <property type="molecule type" value="Genomic_DNA"/>
</dbReference>
<organism evidence="4 5">
    <name type="scientific">Fibrella forsythiae</name>
    <dbReference type="NCBI Taxonomy" id="2817061"/>
    <lineage>
        <taxon>Bacteria</taxon>
        <taxon>Pseudomonadati</taxon>
        <taxon>Bacteroidota</taxon>
        <taxon>Cytophagia</taxon>
        <taxon>Cytophagales</taxon>
        <taxon>Spirosomataceae</taxon>
        <taxon>Fibrella</taxon>
    </lineage>
</organism>
<gene>
    <name evidence="4" type="ORF">J2I46_05770</name>
</gene>
<dbReference type="RefSeq" id="WP_207327997.1">
    <property type="nucleotide sequence ID" value="NZ_JAFMYW010000001.1"/>
</dbReference>
<evidence type="ECO:0000256" key="1">
    <source>
        <dbReference type="PROSITE-ProRule" id="PRU00285"/>
    </source>
</evidence>
<name>A0ABS3JDK3_9BACT</name>
<evidence type="ECO:0000259" key="3">
    <source>
        <dbReference type="PROSITE" id="PS01031"/>
    </source>
</evidence>
<evidence type="ECO:0000313" key="5">
    <source>
        <dbReference type="Proteomes" id="UP000664628"/>
    </source>
</evidence>
<dbReference type="PROSITE" id="PS01031">
    <property type="entry name" value="SHSP"/>
    <property type="match status" value="1"/>
</dbReference>
<feature type="domain" description="SHSP" evidence="3">
    <location>
        <begin position="26"/>
        <end position="132"/>
    </location>
</feature>
<keyword evidence="5" id="KW-1185">Reference proteome</keyword>
<comment type="similarity">
    <text evidence="1 2">Belongs to the small heat shock protein (HSP20) family.</text>
</comment>
<dbReference type="CDD" id="cd06464">
    <property type="entry name" value="ACD_sHsps-like"/>
    <property type="match status" value="1"/>
</dbReference>
<sequence>MHHHQHRHQQHGHPFAQFIRPFFGGWRRPKHNVPMNVEDHGDHYKVMVYAVSFDKADIKVSVLNDQLIIQGTRAHDTANDPAFLLQEYPLKSFERALPLSQRVDTAGIVAKQENGVLILTVPKKPEVVVEVS</sequence>
<comment type="caution">
    <text evidence="4">The sequence shown here is derived from an EMBL/GenBank/DDBJ whole genome shotgun (WGS) entry which is preliminary data.</text>
</comment>
<dbReference type="Pfam" id="PF00011">
    <property type="entry name" value="HSP20"/>
    <property type="match status" value="1"/>
</dbReference>
<dbReference type="SUPFAM" id="SSF49764">
    <property type="entry name" value="HSP20-like chaperones"/>
    <property type="match status" value="1"/>
</dbReference>
<proteinExistence type="inferred from homology"/>
<dbReference type="Proteomes" id="UP000664628">
    <property type="component" value="Unassembled WGS sequence"/>
</dbReference>
<evidence type="ECO:0000256" key="2">
    <source>
        <dbReference type="RuleBase" id="RU003616"/>
    </source>
</evidence>
<protein>
    <submittedName>
        <fullName evidence="4">Hsp20/alpha crystallin family protein</fullName>
    </submittedName>
</protein>
<dbReference type="InterPro" id="IPR002068">
    <property type="entry name" value="A-crystallin/Hsp20_dom"/>
</dbReference>